<proteinExistence type="predicted"/>
<dbReference type="EMBL" id="KZ354187">
    <property type="protein sequence ID" value="PIO61110.1"/>
    <property type="molecule type" value="Genomic_DNA"/>
</dbReference>
<dbReference type="AlphaFoldDB" id="A0A2G9TV28"/>
<protein>
    <submittedName>
        <fullName evidence="2">Uncharacterized protein</fullName>
    </submittedName>
</protein>
<keyword evidence="3" id="KW-1185">Reference proteome</keyword>
<gene>
    <name evidence="2" type="ORF">TELCIR_17374</name>
</gene>
<feature type="chain" id="PRO_5013553736" evidence="1">
    <location>
        <begin position="19"/>
        <end position="167"/>
    </location>
</feature>
<organism evidence="2 3">
    <name type="scientific">Teladorsagia circumcincta</name>
    <name type="common">Brown stomach worm</name>
    <name type="synonym">Ostertagia circumcincta</name>
    <dbReference type="NCBI Taxonomy" id="45464"/>
    <lineage>
        <taxon>Eukaryota</taxon>
        <taxon>Metazoa</taxon>
        <taxon>Ecdysozoa</taxon>
        <taxon>Nematoda</taxon>
        <taxon>Chromadorea</taxon>
        <taxon>Rhabditida</taxon>
        <taxon>Rhabditina</taxon>
        <taxon>Rhabditomorpha</taxon>
        <taxon>Strongyloidea</taxon>
        <taxon>Trichostrongylidae</taxon>
        <taxon>Teladorsagia</taxon>
    </lineage>
</organism>
<evidence type="ECO:0000256" key="1">
    <source>
        <dbReference type="SAM" id="SignalP"/>
    </source>
</evidence>
<dbReference type="Proteomes" id="UP000230423">
    <property type="component" value="Unassembled WGS sequence"/>
</dbReference>
<feature type="signal peptide" evidence="1">
    <location>
        <begin position="1"/>
        <end position="18"/>
    </location>
</feature>
<evidence type="ECO:0000313" key="3">
    <source>
        <dbReference type="Proteomes" id="UP000230423"/>
    </source>
</evidence>
<reference evidence="2 3" key="1">
    <citation type="submission" date="2015-09" db="EMBL/GenBank/DDBJ databases">
        <title>Draft genome of the parasitic nematode Teladorsagia circumcincta isolate WARC Sus (inbred).</title>
        <authorList>
            <person name="Mitreva M."/>
        </authorList>
    </citation>
    <scope>NUCLEOTIDE SEQUENCE [LARGE SCALE GENOMIC DNA]</scope>
    <source>
        <strain evidence="2 3">S</strain>
    </source>
</reference>
<name>A0A2G9TV28_TELCI</name>
<accession>A0A2G9TV28</accession>
<evidence type="ECO:0000313" key="2">
    <source>
        <dbReference type="EMBL" id="PIO61110.1"/>
    </source>
</evidence>
<sequence>MCFCCLLLIILLFRDLLLEVVKEERQERDRERALLESQRMKEEKVRVVRQLFEQLLDEVIAEKTRAAIKQELGLILVFSPSNYAKCTVHQSKASLALVDSQKIRLSLKLVQFKKARSKRIMRKYFDEWRNYIEIRRTLHSLAKVENAAPSEDDKFCSFFTLSTILCR</sequence>
<keyword evidence="1" id="KW-0732">Signal</keyword>